<dbReference type="Proteomes" id="UP001165060">
    <property type="component" value="Unassembled WGS sequence"/>
</dbReference>
<organism evidence="4 5">
    <name type="scientific">Tetraparma gracilis</name>
    <dbReference type="NCBI Taxonomy" id="2962635"/>
    <lineage>
        <taxon>Eukaryota</taxon>
        <taxon>Sar</taxon>
        <taxon>Stramenopiles</taxon>
        <taxon>Ochrophyta</taxon>
        <taxon>Bolidophyceae</taxon>
        <taxon>Parmales</taxon>
        <taxon>Triparmaceae</taxon>
        <taxon>Tetraparma</taxon>
    </lineage>
</organism>
<evidence type="ECO:0000256" key="1">
    <source>
        <dbReference type="SAM" id="MobiDB-lite"/>
    </source>
</evidence>
<dbReference type="PANTHER" id="PTHR46573:SF1">
    <property type="entry name" value="WD REPEAT, SAM AND U-BOX DOMAIN-CONTAINING PROTEIN 1"/>
    <property type="match status" value="1"/>
</dbReference>
<reference evidence="4 5" key="1">
    <citation type="journal article" date="2023" name="Commun. Biol.">
        <title>Genome analysis of Parmales, the sister group of diatoms, reveals the evolutionary specialization of diatoms from phago-mixotrophs to photoautotrophs.</title>
        <authorList>
            <person name="Ban H."/>
            <person name="Sato S."/>
            <person name="Yoshikawa S."/>
            <person name="Yamada K."/>
            <person name="Nakamura Y."/>
            <person name="Ichinomiya M."/>
            <person name="Sato N."/>
            <person name="Blanc-Mathieu R."/>
            <person name="Endo H."/>
            <person name="Kuwata A."/>
            <person name="Ogata H."/>
        </authorList>
    </citation>
    <scope>NUCLEOTIDE SEQUENCE [LARGE SCALE GENOMIC DNA]</scope>
</reference>
<keyword evidence="2" id="KW-1133">Transmembrane helix</keyword>
<feature type="region of interest" description="Disordered" evidence="1">
    <location>
        <begin position="226"/>
        <end position="256"/>
    </location>
</feature>
<feature type="transmembrane region" description="Helical" evidence="2">
    <location>
        <begin position="58"/>
        <end position="79"/>
    </location>
</feature>
<dbReference type="InterPro" id="IPR013083">
    <property type="entry name" value="Znf_RING/FYVE/PHD"/>
</dbReference>
<dbReference type="InterPro" id="IPR052085">
    <property type="entry name" value="WD-SAM-U-box"/>
</dbReference>
<dbReference type="PANTHER" id="PTHR46573">
    <property type="entry name" value="WD REPEAT, SAM AND U-BOX DOMAIN-CONTAINING PROTEIN 1"/>
    <property type="match status" value="1"/>
</dbReference>
<dbReference type="CDD" id="cd16655">
    <property type="entry name" value="RING-Ubox_WDSUB1-like"/>
    <property type="match status" value="1"/>
</dbReference>
<sequence length="256" mass="28057">MTLFVNIMLLMMTFLGMHSVFKMRPLALAFHGMGMAALCTIFTLYVCLLALFGGGSQWWLYIVVFCFTAIDFVVAKLSVDLLKLLIKVEKDLDEGANPVTDSERLGFEAALAPRAAQAIVQAAERASGQEKKKADSVRTQLNKERRAFIDSLECSDAPSQFFCPILLTIMSDPVIAEDGHSYDRDNIEQWFKAKSTSPKTNQRIGRRLVPNHSLKSQIIEYLEAQAGKTQAVAEEEEEPDGGGKAGGDGSGMAQAA</sequence>
<dbReference type="SUPFAM" id="SSF57850">
    <property type="entry name" value="RING/U-box"/>
    <property type="match status" value="1"/>
</dbReference>
<keyword evidence="2" id="KW-0812">Transmembrane</keyword>
<evidence type="ECO:0000259" key="3">
    <source>
        <dbReference type="PROSITE" id="PS51698"/>
    </source>
</evidence>
<evidence type="ECO:0000313" key="4">
    <source>
        <dbReference type="EMBL" id="GMI55570.1"/>
    </source>
</evidence>
<feature type="transmembrane region" description="Helical" evidence="2">
    <location>
        <begin position="28"/>
        <end position="52"/>
    </location>
</feature>
<feature type="domain" description="U-box" evidence="3">
    <location>
        <begin position="156"/>
        <end position="228"/>
    </location>
</feature>
<feature type="transmembrane region" description="Helical" evidence="2">
    <location>
        <begin position="6"/>
        <end position="21"/>
    </location>
</feature>
<proteinExistence type="predicted"/>
<evidence type="ECO:0000256" key="2">
    <source>
        <dbReference type="SAM" id="Phobius"/>
    </source>
</evidence>
<keyword evidence="5" id="KW-1185">Reference proteome</keyword>
<dbReference type="EMBL" id="BRYB01006710">
    <property type="protein sequence ID" value="GMI55570.1"/>
    <property type="molecule type" value="Genomic_DNA"/>
</dbReference>
<comment type="caution">
    <text evidence="4">The sequence shown here is derived from an EMBL/GenBank/DDBJ whole genome shotgun (WGS) entry which is preliminary data.</text>
</comment>
<dbReference type="PROSITE" id="PS51698">
    <property type="entry name" value="U_BOX"/>
    <property type="match status" value="1"/>
</dbReference>
<gene>
    <name evidence="4" type="ORF">TeGR_g1002</name>
</gene>
<dbReference type="Gene3D" id="3.30.40.10">
    <property type="entry name" value="Zinc/RING finger domain, C3HC4 (zinc finger)"/>
    <property type="match status" value="1"/>
</dbReference>
<dbReference type="InterPro" id="IPR003613">
    <property type="entry name" value="Ubox_domain"/>
</dbReference>
<dbReference type="SMART" id="SM00504">
    <property type="entry name" value="Ubox"/>
    <property type="match status" value="1"/>
</dbReference>
<name>A0ABQ6NBM2_9STRA</name>
<evidence type="ECO:0000313" key="5">
    <source>
        <dbReference type="Proteomes" id="UP001165060"/>
    </source>
</evidence>
<protein>
    <recommendedName>
        <fullName evidence="3">U-box domain-containing protein</fullName>
    </recommendedName>
</protein>
<keyword evidence="2" id="KW-0472">Membrane</keyword>
<dbReference type="Pfam" id="PF04564">
    <property type="entry name" value="U-box"/>
    <property type="match status" value="1"/>
</dbReference>
<accession>A0ABQ6NBM2</accession>